<dbReference type="Proteomes" id="UP001177021">
    <property type="component" value="Unassembled WGS sequence"/>
</dbReference>
<organism evidence="1 2">
    <name type="scientific">Trifolium pratense</name>
    <name type="common">Red clover</name>
    <dbReference type="NCBI Taxonomy" id="57577"/>
    <lineage>
        <taxon>Eukaryota</taxon>
        <taxon>Viridiplantae</taxon>
        <taxon>Streptophyta</taxon>
        <taxon>Embryophyta</taxon>
        <taxon>Tracheophyta</taxon>
        <taxon>Spermatophyta</taxon>
        <taxon>Magnoliopsida</taxon>
        <taxon>eudicotyledons</taxon>
        <taxon>Gunneridae</taxon>
        <taxon>Pentapetalae</taxon>
        <taxon>rosids</taxon>
        <taxon>fabids</taxon>
        <taxon>Fabales</taxon>
        <taxon>Fabaceae</taxon>
        <taxon>Papilionoideae</taxon>
        <taxon>50 kb inversion clade</taxon>
        <taxon>NPAAA clade</taxon>
        <taxon>Hologalegina</taxon>
        <taxon>IRL clade</taxon>
        <taxon>Trifolieae</taxon>
        <taxon>Trifolium</taxon>
    </lineage>
</organism>
<evidence type="ECO:0000313" key="2">
    <source>
        <dbReference type="Proteomes" id="UP001177021"/>
    </source>
</evidence>
<reference evidence="1" key="1">
    <citation type="submission" date="2023-10" db="EMBL/GenBank/DDBJ databases">
        <authorList>
            <person name="Rodriguez Cubillos JULIANA M."/>
            <person name="De Vega J."/>
        </authorList>
    </citation>
    <scope>NUCLEOTIDE SEQUENCE</scope>
</reference>
<comment type="caution">
    <text evidence="1">The sequence shown here is derived from an EMBL/GenBank/DDBJ whole genome shotgun (WGS) entry which is preliminary data.</text>
</comment>
<accession>A0ACB0KIP8</accession>
<dbReference type="EMBL" id="CASHSV030000311">
    <property type="protein sequence ID" value="CAJ2657142.1"/>
    <property type="molecule type" value="Genomic_DNA"/>
</dbReference>
<protein>
    <submittedName>
        <fullName evidence="1">Uncharacterized protein</fullName>
    </submittedName>
</protein>
<evidence type="ECO:0000313" key="1">
    <source>
        <dbReference type="EMBL" id="CAJ2657142.1"/>
    </source>
</evidence>
<gene>
    <name evidence="1" type="ORF">MILVUS5_LOCUS23765</name>
</gene>
<keyword evidence="2" id="KW-1185">Reference proteome</keyword>
<name>A0ACB0KIP8_TRIPR</name>
<proteinExistence type="predicted"/>
<sequence length="421" mass="47904">MAFNPPRSFRTPTFRSQLSVRRVYETFQPRSEMKETPEAHILQVYLLGFTKDQMKIELLDTSRMLRITGERPIQGNKWRKFDQTYPVPQNSEAEKLEAKFEQGTLILKMQKKLIPQSQVAPKQEVEKSPQDPSNNKANVDETKVEKVQETIPPPQSTKLEESTKDMKSDSPQTQSLEDKTQNDNDTSSQIPKETFSNNSPQKGQQEFEPKPTSKDTPKNQIDEKPQKDQEEFEPKTTSIERTKTQIDEKAQKGQEEFEPKTTSIEKTNSQANEKTQKPQEEVEPKPMVRTVTTEKLGEKIVTKSDEDVENEVKEKNEKPYESSNTMKDGKNQNLKENEIEKAEPSTPNVPQKEKESCCRSSPNQEGNMNGIKKLAVASSQFVTRIAEGKLSGDERHLVENVGAAVLVIAAFGAYVSYRFSS</sequence>